<dbReference type="EMBL" id="JACOGF010000063">
    <property type="protein sequence ID" value="MBC3921198.1"/>
    <property type="molecule type" value="Genomic_DNA"/>
</dbReference>
<accession>A0ABR6ZZ87</accession>
<evidence type="ECO:0000313" key="1">
    <source>
        <dbReference type="EMBL" id="MBC3921198.1"/>
    </source>
</evidence>
<feature type="non-terminal residue" evidence="1">
    <location>
        <position position="1"/>
    </location>
</feature>
<reference evidence="1 2" key="1">
    <citation type="submission" date="2020-08" db="EMBL/GenBank/DDBJ databases">
        <title>Novel species isolated from subtropical streams in China.</title>
        <authorList>
            <person name="Lu H."/>
        </authorList>
    </citation>
    <scope>NUCLEOTIDE SEQUENCE [LARGE SCALE GENOMIC DNA]</scope>
    <source>
        <strain evidence="1 2">CY18W</strain>
    </source>
</reference>
<dbReference type="Proteomes" id="UP000650424">
    <property type="component" value="Unassembled WGS sequence"/>
</dbReference>
<organism evidence="1 2">
    <name type="scientific">Undibacterium hunanense</name>
    <dbReference type="NCBI Taxonomy" id="2762292"/>
    <lineage>
        <taxon>Bacteria</taxon>
        <taxon>Pseudomonadati</taxon>
        <taxon>Pseudomonadota</taxon>
        <taxon>Betaproteobacteria</taxon>
        <taxon>Burkholderiales</taxon>
        <taxon>Oxalobacteraceae</taxon>
        <taxon>Undibacterium</taxon>
    </lineage>
</organism>
<sequence>ANFLSLGAGADRVVLLGNYVAGTYNTTENGVNLNAQSTATAVARVVTDTINLGNGNDTLVTYGAINLAGAQLSGIENITANSAVVITASQYAALVAARAALSLSTPVITFTGNVPHQ</sequence>
<feature type="non-terminal residue" evidence="1">
    <location>
        <position position="117"/>
    </location>
</feature>
<name>A0ABR6ZZ87_9BURK</name>
<dbReference type="RefSeq" id="WP_186951014.1">
    <property type="nucleotide sequence ID" value="NZ_JACOGF010000063.1"/>
</dbReference>
<gene>
    <name evidence="1" type="ORF">H8L32_27315</name>
</gene>
<evidence type="ECO:0000313" key="2">
    <source>
        <dbReference type="Proteomes" id="UP000650424"/>
    </source>
</evidence>
<comment type="caution">
    <text evidence="1">The sequence shown here is derived from an EMBL/GenBank/DDBJ whole genome shotgun (WGS) entry which is preliminary data.</text>
</comment>
<proteinExistence type="predicted"/>
<keyword evidence="2" id="KW-1185">Reference proteome</keyword>
<protein>
    <submittedName>
        <fullName evidence="1">Uncharacterized protein</fullName>
    </submittedName>
</protein>